<dbReference type="PANTHER" id="PTHR43280:SF2">
    <property type="entry name" value="HTH-TYPE TRANSCRIPTIONAL REGULATOR EXSA"/>
    <property type="match status" value="1"/>
</dbReference>
<proteinExistence type="predicted"/>
<dbReference type="GO" id="GO:0043565">
    <property type="term" value="F:sequence-specific DNA binding"/>
    <property type="evidence" value="ECO:0007669"/>
    <property type="project" value="InterPro"/>
</dbReference>
<dbReference type="STRING" id="865937.Gilli_2681"/>
<dbReference type="RefSeq" id="WP_006989603.1">
    <property type="nucleotide sequence ID" value="NZ_JH594606.1"/>
</dbReference>
<dbReference type="AlphaFoldDB" id="H2BYF7"/>
<evidence type="ECO:0000313" key="5">
    <source>
        <dbReference type="EMBL" id="EHQ03296.1"/>
    </source>
</evidence>
<evidence type="ECO:0000256" key="1">
    <source>
        <dbReference type="ARBA" id="ARBA00023015"/>
    </source>
</evidence>
<dbReference type="Gene3D" id="3.30.70.3090">
    <property type="entry name" value="ORF SCO4226, nickel-binding ferredoxin-like monomer"/>
    <property type="match status" value="1"/>
</dbReference>
<feature type="domain" description="HTH araC/xylS-type" evidence="4">
    <location>
        <begin position="266"/>
        <end position="363"/>
    </location>
</feature>
<name>H2BYF7_GILLR</name>
<dbReference type="PANTHER" id="PTHR43280">
    <property type="entry name" value="ARAC-FAMILY TRANSCRIPTIONAL REGULATOR"/>
    <property type="match status" value="1"/>
</dbReference>
<accession>H2BYF7</accession>
<dbReference type="Pfam" id="PF12833">
    <property type="entry name" value="HTH_18"/>
    <property type="match status" value="1"/>
</dbReference>
<dbReference type="PRINTS" id="PR00032">
    <property type="entry name" value="HTHARAC"/>
</dbReference>
<dbReference type="InterPro" id="IPR042557">
    <property type="entry name" value="SCO4226"/>
</dbReference>
<evidence type="ECO:0000256" key="3">
    <source>
        <dbReference type="ARBA" id="ARBA00023163"/>
    </source>
</evidence>
<dbReference type="Pfam" id="PF14026">
    <property type="entry name" value="SCO4226-like"/>
    <property type="match status" value="1"/>
</dbReference>
<dbReference type="SUPFAM" id="SSF55073">
    <property type="entry name" value="Nucleotide cyclase"/>
    <property type="match status" value="1"/>
</dbReference>
<dbReference type="Gene3D" id="1.10.10.60">
    <property type="entry name" value="Homeodomain-like"/>
    <property type="match status" value="1"/>
</dbReference>
<dbReference type="GO" id="GO:0003700">
    <property type="term" value="F:DNA-binding transcription factor activity"/>
    <property type="evidence" value="ECO:0007669"/>
    <property type="project" value="InterPro"/>
</dbReference>
<dbReference type="InterPro" id="IPR029787">
    <property type="entry name" value="Nucleotide_cyclase"/>
</dbReference>
<keyword evidence="1" id="KW-0805">Transcription regulation</keyword>
<dbReference type="InterPro" id="IPR020449">
    <property type="entry name" value="Tscrpt_reg_AraC-type_HTH"/>
</dbReference>
<dbReference type="Proteomes" id="UP000003844">
    <property type="component" value="Unassembled WGS sequence"/>
</dbReference>
<reference evidence="6" key="1">
    <citation type="journal article" date="2012" name="Stand. Genomic Sci.">
        <title>Genome sequence of the Antarctic rhodopsins-containing flavobacterium Gillisia limnaea type strain (R-8282(T)).</title>
        <authorList>
            <person name="Riedel T."/>
            <person name="Held B."/>
            <person name="Nolan M."/>
            <person name="Lucas S."/>
            <person name="Lapidus A."/>
            <person name="Tice H."/>
            <person name="Del Rio T.G."/>
            <person name="Cheng J.F."/>
            <person name="Han C."/>
            <person name="Tapia R."/>
            <person name="Goodwin L.A."/>
            <person name="Pitluck S."/>
            <person name="Liolios K."/>
            <person name="Mavromatis K."/>
            <person name="Pagani I."/>
            <person name="Ivanova N."/>
            <person name="Mikhailova N."/>
            <person name="Pati A."/>
            <person name="Chen A."/>
            <person name="Palaniappan K."/>
            <person name="Land M."/>
            <person name="Rohde M."/>
            <person name="Tindall B.J."/>
            <person name="Detter J.C."/>
            <person name="Goker M."/>
            <person name="Bristow J."/>
            <person name="Eisen J.A."/>
            <person name="Markowitz V."/>
            <person name="Hugenholtz P."/>
            <person name="Kyrpides N.C."/>
            <person name="Klenk H.P."/>
            <person name="Woyke T."/>
        </authorList>
    </citation>
    <scope>NUCLEOTIDE SEQUENCE [LARGE SCALE GENOMIC DNA]</scope>
    <source>
        <strain evidence="6">DSM 15749 / LMG 21470 / R-8282</strain>
    </source>
</reference>
<dbReference type="PROSITE" id="PS01124">
    <property type="entry name" value="HTH_ARAC_FAMILY_2"/>
    <property type="match status" value="1"/>
</dbReference>
<dbReference type="HOGENOM" id="CLU_838921_0_0_10"/>
<keyword evidence="2" id="KW-0238">DNA-binding</keyword>
<dbReference type="InterPro" id="IPR025336">
    <property type="entry name" value="SCO4226-like"/>
</dbReference>
<dbReference type="InterPro" id="IPR009057">
    <property type="entry name" value="Homeodomain-like_sf"/>
</dbReference>
<dbReference type="OrthoDB" id="135231at2"/>
<dbReference type="eggNOG" id="COG2114">
    <property type="taxonomic scope" value="Bacteria"/>
</dbReference>
<sequence>MPIYMDYHILDEVTIEQVKQAHLIDKKTQDKYNVKYHQFWVNEKAGTVFCLIEGPNADACEQVHREAHGDVSCNIIEVEAGLMDLFMGKTHSVAHGVVYNRDGSIDSGFRYLLVIDIVGKTNLLNHDHIQQFSLLGIQRKYTYSEIQLFEGHEIKNLSDDSIIAVFKDVNKALECAVKLQNGFATRIEQGEWDVEFRMGLGDGQPVTMKEGFFEEAVDFSKHLSLISDDGTITISNNVQKLSDFNKICGANEKIRIVSERQRDFAENFFKHTQIHLADSNFSIISLSAELGVSRTQLYRKTMALTGRSPVSFIRDIKMHKARNLIKRESLNICEIALEVGYNNPSYFSKCFLDRFGIVPSKIL</sequence>
<protein>
    <submittedName>
        <fullName evidence="5">Transcriptional regulator, AraC family</fullName>
    </submittedName>
</protein>
<dbReference type="SUPFAM" id="SSF46689">
    <property type="entry name" value="Homeodomain-like"/>
    <property type="match status" value="1"/>
</dbReference>
<evidence type="ECO:0000259" key="4">
    <source>
        <dbReference type="PROSITE" id="PS01124"/>
    </source>
</evidence>
<dbReference type="eggNOG" id="COG2207">
    <property type="taxonomic scope" value="Bacteria"/>
</dbReference>
<dbReference type="Gene3D" id="3.30.70.1230">
    <property type="entry name" value="Nucleotide cyclase"/>
    <property type="match status" value="1"/>
</dbReference>
<dbReference type="SMART" id="SM00342">
    <property type="entry name" value="HTH_ARAC"/>
    <property type="match status" value="1"/>
</dbReference>
<keyword evidence="3" id="KW-0804">Transcription</keyword>
<organism evidence="5 6">
    <name type="scientific">Gillisia limnaea (strain DSM 15749 / LMG 21470 / R-8282)</name>
    <dbReference type="NCBI Taxonomy" id="865937"/>
    <lineage>
        <taxon>Bacteria</taxon>
        <taxon>Pseudomonadati</taxon>
        <taxon>Bacteroidota</taxon>
        <taxon>Flavobacteriia</taxon>
        <taxon>Flavobacteriales</taxon>
        <taxon>Flavobacteriaceae</taxon>
        <taxon>Gillisia</taxon>
    </lineage>
</organism>
<dbReference type="EMBL" id="JH594606">
    <property type="protein sequence ID" value="EHQ03296.1"/>
    <property type="molecule type" value="Genomic_DNA"/>
</dbReference>
<evidence type="ECO:0000313" key="6">
    <source>
        <dbReference type="Proteomes" id="UP000003844"/>
    </source>
</evidence>
<keyword evidence="6" id="KW-1185">Reference proteome</keyword>
<gene>
    <name evidence="5" type="ORF">Gilli_2681</name>
</gene>
<dbReference type="InterPro" id="IPR018060">
    <property type="entry name" value="HTH_AraC"/>
</dbReference>
<evidence type="ECO:0000256" key="2">
    <source>
        <dbReference type="ARBA" id="ARBA00023125"/>
    </source>
</evidence>